<dbReference type="Pfam" id="PF03780">
    <property type="entry name" value="Asp23"/>
    <property type="match status" value="1"/>
</dbReference>
<keyword evidence="4" id="KW-1185">Reference proteome</keyword>
<dbReference type="STRING" id="626523.GCWU000342_01205"/>
<dbReference type="PANTHER" id="PTHR34297">
    <property type="entry name" value="HYPOTHETICAL CYTOSOLIC PROTEIN-RELATED"/>
    <property type="match status" value="1"/>
</dbReference>
<dbReference type="AlphaFoldDB" id="C4GBA4"/>
<dbReference type="EMBL" id="ACIP02000002">
    <property type="protein sequence ID" value="EEP28397.1"/>
    <property type="molecule type" value="Genomic_DNA"/>
</dbReference>
<dbReference type="PANTHER" id="PTHR34297:SF2">
    <property type="entry name" value="ASP23_GLS24 FAMILY ENVELOPE STRESS RESPONSE PROTEIN"/>
    <property type="match status" value="1"/>
</dbReference>
<organism evidence="3 4">
    <name type="scientific">Shuttleworthella satelles DSM 14600</name>
    <dbReference type="NCBI Taxonomy" id="626523"/>
    <lineage>
        <taxon>Bacteria</taxon>
        <taxon>Bacillati</taxon>
        <taxon>Bacillota</taxon>
        <taxon>Clostridia</taxon>
        <taxon>Lachnospirales</taxon>
        <taxon>Lachnospiraceae</taxon>
        <taxon>Shuttleworthella</taxon>
    </lineage>
</organism>
<evidence type="ECO:0000256" key="2">
    <source>
        <dbReference type="SAM" id="Phobius"/>
    </source>
</evidence>
<sequence>MSVQNGGACMQGAMSTGLGKIEINPDVIATYAGSIAVECFGIVGMAAVNMMDGLTRLLKKDYLNRGINVAIDDKSEITLDFHVIVAYGVGISTVCRNLKDTVKYQVEAFTGMKVKEINIFVEGVRVTD</sequence>
<dbReference type="Proteomes" id="UP000003494">
    <property type="component" value="Unassembled WGS sequence"/>
</dbReference>
<evidence type="ECO:0008006" key="5">
    <source>
        <dbReference type="Google" id="ProtNLM"/>
    </source>
</evidence>
<proteinExistence type="inferred from homology"/>
<comment type="similarity">
    <text evidence="1">Belongs to the asp23 family.</text>
</comment>
<evidence type="ECO:0000313" key="4">
    <source>
        <dbReference type="Proteomes" id="UP000003494"/>
    </source>
</evidence>
<evidence type="ECO:0000256" key="1">
    <source>
        <dbReference type="ARBA" id="ARBA00005721"/>
    </source>
</evidence>
<keyword evidence="2" id="KW-1133">Transmembrane helix</keyword>
<dbReference type="eggNOG" id="COG1302">
    <property type="taxonomic scope" value="Bacteria"/>
</dbReference>
<comment type="caution">
    <text evidence="3">The sequence shown here is derived from an EMBL/GenBank/DDBJ whole genome shotgun (WGS) entry which is preliminary data.</text>
</comment>
<reference evidence="3" key="1">
    <citation type="submission" date="2009-04" db="EMBL/GenBank/DDBJ databases">
        <authorList>
            <person name="Weinstock G."/>
            <person name="Sodergren E."/>
            <person name="Clifton S."/>
            <person name="Fulton L."/>
            <person name="Fulton B."/>
            <person name="Courtney L."/>
            <person name="Fronick C."/>
            <person name="Harrison M."/>
            <person name="Strong C."/>
            <person name="Farmer C."/>
            <person name="Delahaunty K."/>
            <person name="Markovic C."/>
            <person name="Hall O."/>
            <person name="Minx P."/>
            <person name="Tomlinson C."/>
            <person name="Mitreva M."/>
            <person name="Nelson J."/>
            <person name="Hou S."/>
            <person name="Wollam A."/>
            <person name="Pepin K.H."/>
            <person name="Johnson M."/>
            <person name="Bhonagiri V."/>
            <person name="Nash W.E."/>
            <person name="Warren W."/>
            <person name="Chinwalla A."/>
            <person name="Mardis E.R."/>
            <person name="Wilson R.K."/>
        </authorList>
    </citation>
    <scope>NUCLEOTIDE SEQUENCE [LARGE SCALE GENOMIC DNA]</scope>
    <source>
        <strain evidence="3">DSM 14600</strain>
    </source>
</reference>
<protein>
    <recommendedName>
        <fullName evidence="5">Asp23/Gls24 family envelope stress response protein</fullName>
    </recommendedName>
</protein>
<name>C4GBA4_9FIRM</name>
<keyword evidence="2" id="KW-0472">Membrane</keyword>
<dbReference type="HOGENOM" id="CLU_113198_2_2_9"/>
<keyword evidence="2" id="KW-0812">Transmembrane</keyword>
<feature type="transmembrane region" description="Helical" evidence="2">
    <location>
        <begin position="28"/>
        <end position="50"/>
    </location>
</feature>
<accession>C4GBA4</accession>
<dbReference type="InterPro" id="IPR005531">
    <property type="entry name" value="Asp23"/>
</dbReference>
<gene>
    <name evidence="3" type="ORF">GCWU000342_01205</name>
</gene>
<evidence type="ECO:0000313" key="3">
    <source>
        <dbReference type="EMBL" id="EEP28397.1"/>
    </source>
</evidence>